<sequence>MQSNQMAIITIDWTFDGMILNFENNPERMLIPYRPLSLAKDGSKSQLAVSELSSSCLRSSMLDILSTILAASSDAIVALATV</sequence>
<protein>
    <submittedName>
        <fullName evidence="1">Uncharacterized protein</fullName>
    </submittedName>
</protein>
<accession>A0A0J9ER73</accession>
<dbReference type="Proteomes" id="UP000007802">
    <property type="component" value="Unassembled WGS sequence"/>
</dbReference>
<evidence type="ECO:0000313" key="1">
    <source>
        <dbReference type="EMBL" id="KMW68542.1"/>
    </source>
</evidence>
<dbReference type="AlphaFoldDB" id="A0A0J9ER73"/>
<organism evidence="1">
    <name type="scientific">Ajellomyces dermatitidis (strain ATCC 18188 / CBS 674.68)</name>
    <name type="common">Blastomyces dermatitidis</name>
    <dbReference type="NCBI Taxonomy" id="653446"/>
    <lineage>
        <taxon>Eukaryota</taxon>
        <taxon>Fungi</taxon>
        <taxon>Dikarya</taxon>
        <taxon>Ascomycota</taxon>
        <taxon>Pezizomycotina</taxon>
        <taxon>Eurotiomycetes</taxon>
        <taxon>Eurotiomycetidae</taxon>
        <taxon>Onygenales</taxon>
        <taxon>Ajellomycetaceae</taxon>
        <taxon>Blastomyces</taxon>
    </lineage>
</organism>
<dbReference type="EMBL" id="GG749484">
    <property type="protein sequence ID" value="KMW68542.1"/>
    <property type="molecule type" value="Genomic_DNA"/>
</dbReference>
<name>A0A0J9ER73_AJEDA</name>
<reference evidence="1" key="1">
    <citation type="submission" date="2010-03" db="EMBL/GenBank/DDBJ databases">
        <title>Annotation of Blastomyces dermatitidis strain ATCC 18188.</title>
        <authorList>
            <consortium name="The Broad Institute Genome Sequencing Platform"/>
            <consortium name="Broad Institute Genome Sequencing Center for Infectious Disease."/>
            <person name="Cuomo C."/>
            <person name="Klein B."/>
            <person name="Sullivan T."/>
            <person name="Heitman J."/>
            <person name="Young S."/>
            <person name="Zeng Q."/>
            <person name="Gargeya S."/>
            <person name="Alvarado L."/>
            <person name="Berlin A.M."/>
            <person name="Chapman S.B."/>
            <person name="Chen Z."/>
            <person name="Freedman E."/>
            <person name="Gellesch M."/>
            <person name="Goldberg J."/>
            <person name="Griggs A."/>
            <person name="Gujja S."/>
            <person name="Heilman E."/>
            <person name="Heiman D."/>
            <person name="Howarth C."/>
            <person name="Mehta T."/>
            <person name="Neiman D."/>
            <person name="Pearson M."/>
            <person name="Roberts A."/>
            <person name="Saif S."/>
            <person name="Shea T."/>
            <person name="Shenoy N."/>
            <person name="Sisk P."/>
            <person name="Stolte C."/>
            <person name="Sykes S."/>
            <person name="White J."/>
            <person name="Yandava C."/>
            <person name="Haas B."/>
            <person name="Nusbaum C."/>
            <person name="Birren B."/>
        </authorList>
    </citation>
    <scope>NUCLEOTIDE SEQUENCE</scope>
    <source>
        <strain evidence="1">ATCC 18188</strain>
    </source>
</reference>
<proteinExistence type="predicted"/>
<gene>
    <name evidence="1" type="ORF">BDDG_12881</name>
</gene>